<protein>
    <submittedName>
        <fullName evidence="1">Uncharacterized protein</fullName>
    </submittedName>
</protein>
<proteinExistence type="predicted"/>
<dbReference type="HOGENOM" id="CLU_058077_0_0_1"/>
<name>A0A0C2YJW5_9AGAM</name>
<dbReference type="InParanoid" id="A0A0C2YJW5"/>
<organism evidence="1 2">
    <name type="scientific">Scleroderma citrinum Foug A</name>
    <dbReference type="NCBI Taxonomy" id="1036808"/>
    <lineage>
        <taxon>Eukaryota</taxon>
        <taxon>Fungi</taxon>
        <taxon>Dikarya</taxon>
        <taxon>Basidiomycota</taxon>
        <taxon>Agaricomycotina</taxon>
        <taxon>Agaricomycetes</taxon>
        <taxon>Agaricomycetidae</taxon>
        <taxon>Boletales</taxon>
        <taxon>Sclerodermatineae</taxon>
        <taxon>Sclerodermataceae</taxon>
        <taxon>Scleroderma</taxon>
    </lineage>
</organism>
<dbReference type="AlphaFoldDB" id="A0A0C2YJW5"/>
<sequence>MVTSTGFMLDCSRNRDTSFNKNVITVFTEDFLDKVENHLWYSSANIPWWYLTVDTIEAAFKAHFSYIKSRYREVVVAPTKDPIQAKQAANLKLQKSSCGSRKARLLKQHLSAMVDDPILKVHIPLVKHISAQVISSDESEDEGHRTIDYPRVYPRWRSQQLAALLYHADIEVAANTSILIGTRKKAGTQLRGLPWNCYDTKWLSNLPQPVHKWLKVNDYDYDFSAVWQGEPMEG</sequence>
<gene>
    <name evidence="1" type="ORF">SCLCIDRAFT_18542</name>
</gene>
<dbReference type="EMBL" id="KN822781">
    <property type="protein sequence ID" value="KIM50048.1"/>
    <property type="molecule type" value="Genomic_DNA"/>
</dbReference>
<evidence type="ECO:0000313" key="2">
    <source>
        <dbReference type="Proteomes" id="UP000053989"/>
    </source>
</evidence>
<keyword evidence="2" id="KW-1185">Reference proteome</keyword>
<reference evidence="1 2" key="1">
    <citation type="submission" date="2014-04" db="EMBL/GenBank/DDBJ databases">
        <authorList>
            <consortium name="DOE Joint Genome Institute"/>
            <person name="Kuo A."/>
            <person name="Kohler A."/>
            <person name="Nagy L.G."/>
            <person name="Floudas D."/>
            <person name="Copeland A."/>
            <person name="Barry K.W."/>
            <person name="Cichocki N."/>
            <person name="Veneault-Fourrey C."/>
            <person name="LaButti K."/>
            <person name="Lindquist E.A."/>
            <person name="Lipzen A."/>
            <person name="Lundell T."/>
            <person name="Morin E."/>
            <person name="Murat C."/>
            <person name="Sun H."/>
            <person name="Tunlid A."/>
            <person name="Henrissat B."/>
            <person name="Grigoriev I.V."/>
            <person name="Hibbett D.S."/>
            <person name="Martin F."/>
            <person name="Nordberg H.P."/>
            <person name="Cantor M.N."/>
            <person name="Hua S.X."/>
        </authorList>
    </citation>
    <scope>NUCLEOTIDE SEQUENCE [LARGE SCALE GENOMIC DNA]</scope>
    <source>
        <strain evidence="1 2">Foug A</strain>
    </source>
</reference>
<dbReference type="OrthoDB" id="2661716at2759"/>
<reference evidence="2" key="2">
    <citation type="submission" date="2015-01" db="EMBL/GenBank/DDBJ databases">
        <title>Evolutionary Origins and Diversification of the Mycorrhizal Mutualists.</title>
        <authorList>
            <consortium name="DOE Joint Genome Institute"/>
            <consortium name="Mycorrhizal Genomics Consortium"/>
            <person name="Kohler A."/>
            <person name="Kuo A."/>
            <person name="Nagy L.G."/>
            <person name="Floudas D."/>
            <person name="Copeland A."/>
            <person name="Barry K.W."/>
            <person name="Cichocki N."/>
            <person name="Veneault-Fourrey C."/>
            <person name="LaButti K."/>
            <person name="Lindquist E.A."/>
            <person name="Lipzen A."/>
            <person name="Lundell T."/>
            <person name="Morin E."/>
            <person name="Murat C."/>
            <person name="Riley R."/>
            <person name="Ohm R."/>
            <person name="Sun H."/>
            <person name="Tunlid A."/>
            <person name="Henrissat B."/>
            <person name="Grigoriev I.V."/>
            <person name="Hibbett D.S."/>
            <person name="Martin F."/>
        </authorList>
    </citation>
    <scope>NUCLEOTIDE SEQUENCE [LARGE SCALE GENOMIC DNA]</scope>
    <source>
        <strain evidence="2">Foug A</strain>
    </source>
</reference>
<dbReference type="Proteomes" id="UP000053989">
    <property type="component" value="Unassembled WGS sequence"/>
</dbReference>
<evidence type="ECO:0000313" key="1">
    <source>
        <dbReference type="EMBL" id="KIM50048.1"/>
    </source>
</evidence>
<accession>A0A0C2YJW5</accession>
<dbReference type="STRING" id="1036808.A0A0C2YJW5"/>